<comment type="caution">
    <text evidence="1">The sequence shown here is derived from an EMBL/GenBank/DDBJ whole genome shotgun (WGS) entry which is preliminary data.</text>
</comment>
<proteinExistence type="predicted"/>
<dbReference type="EMBL" id="JBHTLP010000008">
    <property type="protein sequence ID" value="MFD1142020.1"/>
    <property type="molecule type" value="Genomic_DNA"/>
</dbReference>
<accession>A0ABW3QAW3</accession>
<evidence type="ECO:0000313" key="1">
    <source>
        <dbReference type="EMBL" id="MFD1142020.1"/>
    </source>
</evidence>
<organism evidence="1 2">
    <name type="scientific">Larkinella insperata</name>
    <dbReference type="NCBI Taxonomy" id="332158"/>
    <lineage>
        <taxon>Bacteria</taxon>
        <taxon>Pseudomonadati</taxon>
        <taxon>Bacteroidota</taxon>
        <taxon>Cytophagia</taxon>
        <taxon>Cytophagales</taxon>
        <taxon>Spirosomataceae</taxon>
        <taxon>Larkinella</taxon>
    </lineage>
</organism>
<evidence type="ECO:0008006" key="3">
    <source>
        <dbReference type="Google" id="ProtNLM"/>
    </source>
</evidence>
<keyword evidence="2" id="KW-1185">Reference proteome</keyword>
<dbReference type="RefSeq" id="WP_265992523.1">
    <property type="nucleotide sequence ID" value="NZ_CP110973.1"/>
</dbReference>
<sequence length="244" mass="27721">MYHTRRSIQELNQTFVVNKKQALFYADQRKVKQSKRLTKPATAALYLQNDTLFVELVKTSLPANDGRPATIDISDSTYVFFVNPRLGKPSVDEKSAWFRYHFTSFDADLITIPFKYRIGQQGQPPEMITTPNAAVYLGLRYDQGFHRNVFYHHQQRSEIRSYSIGAGGLLGLTAATVRSFSTAGQYLDEYEGVCLSYGFAAIFGYRAVNLGLAVGFDYLIDQNKNLWIYQNKPWLGVTIGLNLN</sequence>
<reference evidence="2" key="1">
    <citation type="journal article" date="2019" name="Int. J. Syst. Evol. Microbiol.">
        <title>The Global Catalogue of Microorganisms (GCM) 10K type strain sequencing project: providing services to taxonomists for standard genome sequencing and annotation.</title>
        <authorList>
            <consortium name="The Broad Institute Genomics Platform"/>
            <consortium name="The Broad Institute Genome Sequencing Center for Infectious Disease"/>
            <person name="Wu L."/>
            <person name="Ma J."/>
        </authorList>
    </citation>
    <scope>NUCLEOTIDE SEQUENCE [LARGE SCALE GENOMIC DNA]</scope>
    <source>
        <strain evidence="2">CCUG 55608</strain>
    </source>
</reference>
<protein>
    <recommendedName>
        <fullName evidence="3">DUF3575 domain-containing protein</fullName>
    </recommendedName>
</protein>
<name>A0ABW3QAW3_9BACT</name>
<evidence type="ECO:0000313" key="2">
    <source>
        <dbReference type="Proteomes" id="UP001597116"/>
    </source>
</evidence>
<dbReference type="Proteomes" id="UP001597116">
    <property type="component" value="Unassembled WGS sequence"/>
</dbReference>
<gene>
    <name evidence="1" type="ORF">ACFQ4C_12910</name>
</gene>